<dbReference type="InterPro" id="IPR008606">
    <property type="entry name" value="EIF4EBP"/>
</dbReference>
<organism evidence="5 6">
    <name type="scientific">Oikopleura dioica</name>
    <name type="common">Tunicate</name>
    <dbReference type="NCBI Taxonomy" id="34765"/>
    <lineage>
        <taxon>Eukaryota</taxon>
        <taxon>Metazoa</taxon>
        <taxon>Chordata</taxon>
        <taxon>Tunicata</taxon>
        <taxon>Appendicularia</taxon>
        <taxon>Copelata</taxon>
        <taxon>Oikopleuridae</taxon>
        <taxon>Oikopleura</taxon>
    </lineage>
</organism>
<dbReference type="Pfam" id="PF05456">
    <property type="entry name" value="eIF_4EBP"/>
    <property type="match status" value="1"/>
</dbReference>
<keyword evidence="3" id="KW-0652">Protein synthesis inhibitor</keyword>
<comment type="similarity">
    <text evidence="1">Belongs to the eIF4E-binding protein family.</text>
</comment>
<feature type="region of interest" description="Disordered" evidence="4">
    <location>
        <begin position="1"/>
        <end position="35"/>
    </location>
</feature>
<feature type="compositionally biased region" description="Basic residues" evidence="4">
    <location>
        <begin position="1"/>
        <end position="11"/>
    </location>
</feature>
<keyword evidence="6" id="KW-1185">Reference proteome</keyword>
<dbReference type="Proteomes" id="UP001158576">
    <property type="component" value="Chromosome XSR"/>
</dbReference>
<evidence type="ECO:0000256" key="1">
    <source>
        <dbReference type="ARBA" id="ARBA00005480"/>
    </source>
</evidence>
<name>A0ABN7SPW1_OIKDI</name>
<gene>
    <name evidence="5" type="ORF">OKIOD_LOCUS8469</name>
</gene>
<evidence type="ECO:0000313" key="5">
    <source>
        <dbReference type="EMBL" id="CAG5100244.1"/>
    </source>
</evidence>
<dbReference type="PANTHER" id="PTHR12669:SF12">
    <property type="entry name" value="EUKARYOTIC TRANSLATION INITIATION FACTOR 4E-BINDING PROTEIN"/>
    <property type="match status" value="1"/>
</dbReference>
<proteinExistence type="inferred from homology"/>
<evidence type="ECO:0000256" key="4">
    <source>
        <dbReference type="SAM" id="MobiDB-lite"/>
    </source>
</evidence>
<dbReference type="PANTHER" id="PTHR12669">
    <property type="entry name" value="EUKARYOTIC TRANSLATION INITIATION FACTOR 4E-BINDING PROTEIN"/>
    <property type="match status" value="1"/>
</dbReference>
<feature type="region of interest" description="Disordered" evidence="4">
    <location>
        <begin position="75"/>
        <end position="116"/>
    </location>
</feature>
<evidence type="ECO:0000313" key="6">
    <source>
        <dbReference type="Proteomes" id="UP001158576"/>
    </source>
</evidence>
<feature type="compositionally biased region" description="Low complexity" evidence="4">
    <location>
        <begin position="25"/>
        <end position="35"/>
    </location>
</feature>
<reference evidence="5 6" key="1">
    <citation type="submission" date="2021-04" db="EMBL/GenBank/DDBJ databases">
        <authorList>
            <person name="Bliznina A."/>
        </authorList>
    </citation>
    <scope>NUCLEOTIDE SEQUENCE [LARGE SCALE GENOMIC DNA]</scope>
</reference>
<protein>
    <submittedName>
        <fullName evidence="5">Oidioi.mRNA.OKI2018_I69.XSR.g16911.t1.cds</fullName>
    </submittedName>
</protein>
<sequence length="116" mass="12316">MSSSKPIRRLQIKHENDLPSDAAATPGGTMFGTTPGGSKIIYDRLYLMRMKSSPASNTPPKGMTPVRGITLIPEAANEQSASGDAQKTKTIPEASAEEIEKANAEADITPADDMEL</sequence>
<evidence type="ECO:0000256" key="3">
    <source>
        <dbReference type="ARBA" id="ARBA00023193"/>
    </source>
</evidence>
<feature type="compositionally biased region" description="Polar residues" evidence="4">
    <location>
        <begin position="77"/>
        <end position="89"/>
    </location>
</feature>
<evidence type="ECO:0000256" key="2">
    <source>
        <dbReference type="ARBA" id="ARBA00022845"/>
    </source>
</evidence>
<accession>A0ABN7SPW1</accession>
<dbReference type="EMBL" id="OU015569">
    <property type="protein sequence ID" value="CAG5100244.1"/>
    <property type="molecule type" value="Genomic_DNA"/>
</dbReference>
<keyword evidence="2" id="KW-0810">Translation regulation</keyword>